<reference evidence="4 5" key="1">
    <citation type="submission" date="2020-10" db="EMBL/GenBank/DDBJ databases">
        <title>Novel species in genus Corynebacterium.</title>
        <authorList>
            <person name="Zhang G."/>
        </authorList>
    </citation>
    <scope>NUCLEOTIDE SEQUENCE [LARGE SCALE GENOMIC DNA]</scope>
    <source>
        <strain evidence="4 5">DSM 45110</strain>
    </source>
</reference>
<feature type="coiled-coil region" evidence="1">
    <location>
        <begin position="128"/>
        <end position="155"/>
    </location>
</feature>
<evidence type="ECO:0000313" key="4">
    <source>
        <dbReference type="EMBL" id="MBF4554022.1"/>
    </source>
</evidence>
<proteinExistence type="predicted"/>
<keyword evidence="5" id="KW-1185">Reference proteome</keyword>
<feature type="compositionally biased region" description="Low complexity" evidence="2">
    <location>
        <begin position="61"/>
        <end position="78"/>
    </location>
</feature>
<feature type="compositionally biased region" description="Polar residues" evidence="2">
    <location>
        <begin position="35"/>
        <end position="54"/>
    </location>
</feature>
<accession>A0ABR9ZN29</accession>
<comment type="caution">
    <text evidence="4">The sequence shown here is derived from an EMBL/GenBank/DDBJ whole genome shotgun (WGS) entry which is preliminary data.</text>
</comment>
<dbReference type="Proteomes" id="UP000635902">
    <property type="component" value="Unassembled WGS sequence"/>
</dbReference>
<sequence length="191" mass="19765">MLKNRTVSRSAALLVATPLLAASLAACGAEDTTPGDDNSTQTTVTETASAQPSENTDDDGASSAESASSSPSAAGNSAEKPVITLNGQPVDNTAFAESRCARGEDDGRPQIEYEAGTRGSDNELDIDIEEESLRLDSLELELAGEEWEADDADKAAASVEGTGDGYAVKALATNDDTNEKRDLEVSFSCAL</sequence>
<organism evidence="4 5">
    <name type="scientific">Corynebacterium suicordis DSM 45110</name>
    <dbReference type="NCBI Taxonomy" id="1121369"/>
    <lineage>
        <taxon>Bacteria</taxon>
        <taxon>Bacillati</taxon>
        <taxon>Actinomycetota</taxon>
        <taxon>Actinomycetes</taxon>
        <taxon>Mycobacteriales</taxon>
        <taxon>Corynebacteriaceae</taxon>
        <taxon>Corynebacterium</taxon>
    </lineage>
</organism>
<feature type="signal peptide" evidence="3">
    <location>
        <begin position="1"/>
        <end position="21"/>
    </location>
</feature>
<name>A0ABR9ZN29_9CORY</name>
<keyword evidence="3" id="KW-0732">Signal</keyword>
<evidence type="ECO:0000256" key="1">
    <source>
        <dbReference type="SAM" id="Coils"/>
    </source>
</evidence>
<evidence type="ECO:0008006" key="6">
    <source>
        <dbReference type="Google" id="ProtNLM"/>
    </source>
</evidence>
<dbReference type="RefSeq" id="WP_194556890.1">
    <property type="nucleotide sequence ID" value="NZ_JADKMY010000002.1"/>
</dbReference>
<protein>
    <recommendedName>
        <fullName evidence="6">Secreted protein</fullName>
    </recommendedName>
</protein>
<feature type="region of interest" description="Disordered" evidence="2">
    <location>
        <begin position="29"/>
        <end position="120"/>
    </location>
</feature>
<dbReference type="PROSITE" id="PS51257">
    <property type="entry name" value="PROKAR_LIPOPROTEIN"/>
    <property type="match status" value="1"/>
</dbReference>
<evidence type="ECO:0000256" key="2">
    <source>
        <dbReference type="SAM" id="MobiDB-lite"/>
    </source>
</evidence>
<keyword evidence="1" id="KW-0175">Coiled coil</keyword>
<evidence type="ECO:0000313" key="5">
    <source>
        <dbReference type="Proteomes" id="UP000635902"/>
    </source>
</evidence>
<evidence type="ECO:0000256" key="3">
    <source>
        <dbReference type="SAM" id="SignalP"/>
    </source>
</evidence>
<feature type="compositionally biased region" description="Basic and acidic residues" evidence="2">
    <location>
        <begin position="99"/>
        <end position="111"/>
    </location>
</feature>
<gene>
    <name evidence="4" type="ORF">IRY30_08045</name>
</gene>
<feature type="chain" id="PRO_5047249774" description="Secreted protein" evidence="3">
    <location>
        <begin position="22"/>
        <end position="191"/>
    </location>
</feature>
<dbReference type="EMBL" id="JADKMY010000002">
    <property type="protein sequence ID" value="MBF4554022.1"/>
    <property type="molecule type" value="Genomic_DNA"/>
</dbReference>